<evidence type="ECO:0000256" key="3">
    <source>
        <dbReference type="ARBA" id="ARBA00022617"/>
    </source>
</evidence>
<dbReference type="InterPro" id="IPR001128">
    <property type="entry name" value="Cyt_P450"/>
</dbReference>
<dbReference type="GO" id="GO:0004497">
    <property type="term" value="F:monooxygenase activity"/>
    <property type="evidence" value="ECO:0007669"/>
    <property type="project" value="UniProtKB-KW"/>
</dbReference>
<evidence type="ECO:0000256" key="6">
    <source>
        <dbReference type="ARBA" id="ARBA00022989"/>
    </source>
</evidence>
<evidence type="ECO:0000256" key="2">
    <source>
        <dbReference type="ARBA" id="ARBA00010617"/>
    </source>
</evidence>
<dbReference type="InterPro" id="IPR036396">
    <property type="entry name" value="Cyt_P450_sf"/>
</dbReference>
<dbReference type="CDD" id="cd11072">
    <property type="entry name" value="CYP71-like"/>
    <property type="match status" value="1"/>
</dbReference>
<evidence type="ECO:0000256" key="4">
    <source>
        <dbReference type="ARBA" id="ARBA00022692"/>
    </source>
</evidence>
<evidence type="ECO:0000256" key="9">
    <source>
        <dbReference type="ARBA" id="ARBA00023033"/>
    </source>
</evidence>
<dbReference type="AlphaFoldDB" id="A0A7G1L1L8"/>
<keyword evidence="10" id="KW-0472">Membrane</keyword>
<organism evidence="13">
    <name type="scientific">Scoparia dulcis</name>
    <name type="common">Sweet broom</name>
    <name type="synonym">Capraria dulcis</name>
    <dbReference type="NCBI Taxonomy" id="107240"/>
    <lineage>
        <taxon>Eukaryota</taxon>
        <taxon>Viridiplantae</taxon>
        <taxon>Streptophyta</taxon>
        <taxon>Embryophyta</taxon>
        <taxon>Tracheophyta</taxon>
        <taxon>Spermatophyta</taxon>
        <taxon>Magnoliopsida</taxon>
        <taxon>eudicotyledons</taxon>
        <taxon>Gunneridae</taxon>
        <taxon>Pentapetalae</taxon>
        <taxon>asterids</taxon>
        <taxon>lamiids</taxon>
        <taxon>Lamiales</taxon>
        <taxon>Plantaginaceae</taxon>
        <taxon>Gratioleae</taxon>
        <taxon>Scoparia</taxon>
    </lineage>
</organism>
<dbReference type="GO" id="GO:0005506">
    <property type="term" value="F:iron ion binding"/>
    <property type="evidence" value="ECO:0007669"/>
    <property type="project" value="InterPro"/>
</dbReference>
<dbReference type="SUPFAM" id="SSF48264">
    <property type="entry name" value="Cytochrome P450"/>
    <property type="match status" value="1"/>
</dbReference>
<dbReference type="PROSITE" id="PS00086">
    <property type="entry name" value="CYTOCHROME_P450"/>
    <property type="match status" value="1"/>
</dbReference>
<dbReference type="PRINTS" id="PR00385">
    <property type="entry name" value="P450"/>
</dbReference>
<feature type="binding site" description="axial binding residue" evidence="11">
    <location>
        <position position="443"/>
    </location>
    <ligand>
        <name>heme</name>
        <dbReference type="ChEBI" id="CHEBI:30413"/>
    </ligand>
    <ligandPart>
        <name>Fe</name>
        <dbReference type="ChEBI" id="CHEBI:18248"/>
    </ligandPart>
</feature>
<sequence>MELPSWILLVSFFIFAFTFRKILNSIRKSNHNLTVKLPPGPRKMPLIGHLHLFTSTDPPHRIFRNLAIKFGPFMHLQLGEISTIIISSPEVANEFFKTCDINFAYRPSYVTAEIFSYGNIDISFAPYGEYWRGLRKICTLELLSMKRVQSFRLIREEEFLNLCKWIASREGTLIDLTERVQMTVYDVITRACLGKKRGDQAAFVSMIEQTLKMISGLEIENMYPSIKIFHLMSGLTRRAKKLFQEIDSILSEIIKEHQTDINAARSTSTDQDEQFEDFVDILLKSEQSLSTDSIKSVLMDVFVAGTDTASLVVDWAMAELLKNPRSMKKAKDEVRQVYDKQGYVDESYLHELKYLKLVIKETLRLHPPAPLLGPRENRESCVFHGYALPPKTRVLVNAWAIGRDPRHWKEAESFIPERFLDNSIDFKGNNFEYIPFGAGRRMCPGMSFGLANVELALAMLLYHFDWNLPLGQNPEEMDMKDTSGTVATRSEPLHVIPVVTKPLP</sequence>
<gene>
    <name evidence="13" type="primary">SdCYP92</name>
</gene>
<keyword evidence="4" id="KW-0812">Transmembrane</keyword>
<evidence type="ECO:0000256" key="10">
    <source>
        <dbReference type="ARBA" id="ARBA00023136"/>
    </source>
</evidence>
<dbReference type="Pfam" id="PF00067">
    <property type="entry name" value="p450"/>
    <property type="match status" value="1"/>
</dbReference>
<dbReference type="GO" id="GO:0020037">
    <property type="term" value="F:heme binding"/>
    <property type="evidence" value="ECO:0007669"/>
    <property type="project" value="InterPro"/>
</dbReference>
<dbReference type="PANTHER" id="PTHR47955">
    <property type="entry name" value="CYTOCHROME P450 FAMILY 71 PROTEIN"/>
    <property type="match status" value="1"/>
</dbReference>
<proteinExistence type="evidence at transcript level"/>
<evidence type="ECO:0000256" key="7">
    <source>
        <dbReference type="ARBA" id="ARBA00023002"/>
    </source>
</evidence>
<dbReference type="GO" id="GO:0016705">
    <property type="term" value="F:oxidoreductase activity, acting on paired donors, with incorporation or reduction of molecular oxygen"/>
    <property type="evidence" value="ECO:0007669"/>
    <property type="project" value="InterPro"/>
</dbReference>
<dbReference type="Gene3D" id="1.10.630.10">
    <property type="entry name" value="Cytochrome P450"/>
    <property type="match status" value="1"/>
</dbReference>
<dbReference type="PRINTS" id="PR00463">
    <property type="entry name" value="EP450I"/>
</dbReference>
<evidence type="ECO:0000256" key="1">
    <source>
        <dbReference type="ARBA" id="ARBA00004167"/>
    </source>
</evidence>
<comment type="similarity">
    <text evidence="2 12">Belongs to the cytochrome P450 family.</text>
</comment>
<evidence type="ECO:0000256" key="5">
    <source>
        <dbReference type="ARBA" id="ARBA00022723"/>
    </source>
</evidence>
<evidence type="ECO:0000313" key="13">
    <source>
        <dbReference type="EMBL" id="BCK60969.1"/>
    </source>
</evidence>
<dbReference type="InterPro" id="IPR002401">
    <property type="entry name" value="Cyt_P450_E_grp-I"/>
</dbReference>
<dbReference type="PANTHER" id="PTHR47955:SF8">
    <property type="entry name" value="CYTOCHROME P450 71D11-LIKE"/>
    <property type="match status" value="1"/>
</dbReference>
<keyword evidence="3 11" id="KW-0349">Heme</keyword>
<dbReference type="InterPro" id="IPR017972">
    <property type="entry name" value="Cyt_P450_CS"/>
</dbReference>
<dbReference type="FunFam" id="1.10.630.10:FF:000043">
    <property type="entry name" value="Cytochrome P450 99A2"/>
    <property type="match status" value="1"/>
</dbReference>
<accession>A0A7G1L1L8</accession>
<keyword evidence="9 12" id="KW-0503">Monooxygenase</keyword>
<name>A0A7G1L1L8_SCODU</name>
<keyword evidence="8 11" id="KW-0408">Iron</keyword>
<evidence type="ECO:0000256" key="8">
    <source>
        <dbReference type="ARBA" id="ARBA00023004"/>
    </source>
</evidence>
<evidence type="ECO:0000256" key="11">
    <source>
        <dbReference type="PIRSR" id="PIRSR602401-1"/>
    </source>
</evidence>
<keyword evidence="5 11" id="KW-0479">Metal-binding</keyword>
<reference evidence="13" key="1">
    <citation type="submission" date="2020-08" db="EMBL/GenBank/DDBJ databases">
        <title>Identification of key genes involved in scopadulane-type diterpene biosynthesis in Scoparia dulcis.</title>
        <authorList>
            <person name="Yamada A."/>
            <person name="Yamamura Y."/>
            <person name="Lee J-B."/>
        </authorList>
    </citation>
    <scope>NUCLEOTIDE SEQUENCE</scope>
    <source>
        <strain evidence="13">SDB</strain>
        <tissue evidence="13">Young leaf</tissue>
    </source>
</reference>
<dbReference type="EMBL" id="LC576627">
    <property type="protein sequence ID" value="BCK60969.1"/>
    <property type="molecule type" value="mRNA"/>
</dbReference>
<keyword evidence="6" id="KW-1133">Transmembrane helix</keyword>
<dbReference type="GO" id="GO:0016020">
    <property type="term" value="C:membrane"/>
    <property type="evidence" value="ECO:0007669"/>
    <property type="project" value="UniProtKB-SubCell"/>
</dbReference>
<protein>
    <submittedName>
        <fullName evidence="13">Cytochrome P450</fullName>
    </submittedName>
</protein>
<comment type="subcellular location">
    <subcellularLocation>
        <location evidence="1">Membrane</location>
        <topology evidence="1">Single-pass membrane protein</topology>
    </subcellularLocation>
</comment>
<keyword evidence="7 12" id="KW-0560">Oxidoreductase</keyword>
<comment type="cofactor">
    <cofactor evidence="11">
        <name>heme</name>
        <dbReference type="ChEBI" id="CHEBI:30413"/>
    </cofactor>
</comment>
<evidence type="ECO:0000256" key="12">
    <source>
        <dbReference type="RuleBase" id="RU000461"/>
    </source>
</evidence>